<organism evidence="1 2">
    <name type="scientific">Candidatus Phytoplasma fabacearum</name>
    <dbReference type="NCBI Taxonomy" id="2982628"/>
    <lineage>
        <taxon>Bacteria</taxon>
        <taxon>Bacillati</taxon>
        <taxon>Mycoplasmatota</taxon>
        <taxon>Mollicutes</taxon>
        <taxon>Acholeplasmatales</taxon>
        <taxon>Acholeplasmataceae</taxon>
        <taxon>Candidatus Phytoplasma</taxon>
        <taxon>16SrII (Peanut WB group)</taxon>
    </lineage>
</organism>
<evidence type="ECO:0000313" key="1">
    <source>
        <dbReference type="EMBL" id="MEK0311868.1"/>
    </source>
</evidence>
<gene>
    <name evidence="1" type="ORF">OC725_01100</name>
</gene>
<proteinExistence type="predicted"/>
<dbReference type="EMBL" id="JAOSIK010000007">
    <property type="protein sequence ID" value="MEK0311868.1"/>
    <property type="molecule type" value="Genomic_DNA"/>
</dbReference>
<name>A0ABU8ZSB5_9MOLU</name>
<keyword evidence="2" id="KW-1185">Reference proteome</keyword>
<accession>A0ABU8ZSB5</accession>
<sequence length="44" mass="5369">MIWNDKENRPPWNKVNDLDRAKEVSNLLFIDKFMASLYLRNLLF</sequence>
<protein>
    <submittedName>
        <fullName evidence="1">Uncharacterized protein</fullName>
    </submittedName>
</protein>
<comment type="caution">
    <text evidence="1">The sequence shown here is derived from an EMBL/GenBank/DDBJ whole genome shotgun (WGS) entry which is preliminary data.</text>
</comment>
<dbReference type="RefSeq" id="WP_340495383.1">
    <property type="nucleotide sequence ID" value="NZ_JAOSIK010000007.1"/>
</dbReference>
<dbReference type="Proteomes" id="UP001382955">
    <property type="component" value="Unassembled WGS sequence"/>
</dbReference>
<reference evidence="1 2" key="1">
    <citation type="journal article" date="2023" name="Int. J. Syst. Evol. Microbiol.">
        <title>The observation of taxonomic boundaries for the 16SrII and 16SrXXV phytoplasmas using genome-based delimitation.</title>
        <authorList>
            <person name="Rodrigues Jardim B."/>
            <person name="Tran-Nguyen L.T.T."/>
            <person name="Gambley C."/>
            <person name="Al-Sadi A.M."/>
            <person name="Al-Subhi A.M."/>
            <person name="Foissac X."/>
            <person name="Salar P."/>
            <person name="Cai H."/>
            <person name="Yang J.Y."/>
            <person name="Davis R."/>
            <person name="Jones L."/>
            <person name="Rodoni B."/>
            <person name="Constable F.E."/>
        </authorList>
    </citation>
    <scope>NUCLEOTIDE SEQUENCE [LARGE SCALE GENOMIC DNA]</scope>
    <source>
        <strain evidence="1">BAWM-322</strain>
    </source>
</reference>
<evidence type="ECO:0000313" key="2">
    <source>
        <dbReference type="Proteomes" id="UP001382955"/>
    </source>
</evidence>